<dbReference type="RefSeq" id="WP_343129540.1">
    <property type="nucleotide sequence ID" value="NZ_JBCITK010000001.1"/>
</dbReference>
<dbReference type="Pfam" id="PF13531">
    <property type="entry name" value="SBP_bac_11"/>
    <property type="match status" value="1"/>
</dbReference>
<dbReference type="InterPro" id="IPR005950">
    <property type="entry name" value="ModA"/>
</dbReference>
<dbReference type="InterPro" id="IPR041879">
    <property type="entry name" value="YvgL-like_PBP2"/>
</dbReference>
<evidence type="ECO:0000256" key="1">
    <source>
        <dbReference type="ARBA" id="ARBA00009175"/>
    </source>
</evidence>
<dbReference type="CDD" id="cd13537">
    <property type="entry name" value="PBP2_YvgL_like"/>
    <property type="match status" value="1"/>
</dbReference>
<dbReference type="EMBL" id="JBCITK010000001">
    <property type="protein sequence ID" value="MEN0642415.1"/>
    <property type="molecule type" value="Genomic_DNA"/>
</dbReference>
<dbReference type="PIRSF" id="PIRSF004846">
    <property type="entry name" value="ModA"/>
    <property type="match status" value="1"/>
</dbReference>
<organism evidence="4 5">
    <name type="scientific">Alkalicoccobacillus gibsonii</name>
    <dbReference type="NCBI Taxonomy" id="79881"/>
    <lineage>
        <taxon>Bacteria</taxon>
        <taxon>Bacillati</taxon>
        <taxon>Bacillota</taxon>
        <taxon>Bacilli</taxon>
        <taxon>Bacillales</taxon>
        <taxon>Bacillaceae</taxon>
        <taxon>Alkalicoccobacillus</taxon>
    </lineage>
</organism>
<dbReference type="InterPro" id="IPR050682">
    <property type="entry name" value="ModA/WtpA"/>
</dbReference>
<dbReference type="PANTHER" id="PTHR30632:SF0">
    <property type="entry name" value="SULFATE-BINDING PROTEIN"/>
    <property type="match status" value="1"/>
</dbReference>
<dbReference type="Gene3D" id="3.40.190.10">
    <property type="entry name" value="Periplasmic binding protein-like II"/>
    <property type="match status" value="2"/>
</dbReference>
<evidence type="ECO:0000313" key="4">
    <source>
        <dbReference type="EMBL" id="MEN0642415.1"/>
    </source>
</evidence>
<accession>A0ABU9VEU5</accession>
<keyword evidence="2" id="KW-0479">Metal-binding</keyword>
<comment type="caution">
    <text evidence="4">The sequence shown here is derived from an EMBL/GenBank/DDBJ whole genome shotgun (WGS) entry which is preliminary data.</text>
</comment>
<reference evidence="4 5" key="1">
    <citation type="submission" date="2024-03" db="EMBL/GenBank/DDBJ databases">
        <title>Bacilli Hybrid Assemblies.</title>
        <authorList>
            <person name="Kovac J."/>
        </authorList>
    </citation>
    <scope>NUCLEOTIDE SEQUENCE [LARGE SCALE GENOMIC DNA]</scope>
    <source>
        <strain evidence="4 5">FSL R7-0666</strain>
    </source>
</reference>
<dbReference type="PANTHER" id="PTHR30632">
    <property type="entry name" value="MOLYBDATE-BINDING PERIPLASMIC PROTEIN"/>
    <property type="match status" value="1"/>
</dbReference>
<dbReference type="PROSITE" id="PS51257">
    <property type="entry name" value="PROKAR_LIPOPROTEIN"/>
    <property type="match status" value="1"/>
</dbReference>
<proteinExistence type="inferred from homology"/>
<evidence type="ECO:0000256" key="3">
    <source>
        <dbReference type="ARBA" id="ARBA00022729"/>
    </source>
</evidence>
<keyword evidence="5" id="KW-1185">Reference proteome</keyword>
<name>A0ABU9VEU5_9BACI</name>
<protein>
    <submittedName>
        <fullName evidence="4">Molybdate ABC transporter substrate-binding protein</fullName>
    </submittedName>
</protein>
<evidence type="ECO:0000313" key="5">
    <source>
        <dbReference type="Proteomes" id="UP001418796"/>
    </source>
</evidence>
<dbReference type="Proteomes" id="UP001418796">
    <property type="component" value="Unassembled WGS sequence"/>
</dbReference>
<sequence length="253" mass="27910">MKKRMGALVLTMMLAGCGSNTNSSQPEDIHVMAAASLTDALEEMKPGYEEEHNVKLVINYGSSGKLREQITQGAPADLFLSASSSDMDQLIEKNEVEKSSNLLMNRLVLIATPEVADELQEVNDLTNDQLQKISIGQPESVPAGRYSKQALESLGLWDELEDRLIYGSDVRQVLTYVETGNADAGLVYETDAKTSSSIKLIEIIPEDTHDPIQYPFGLLKEAASQDTAVEFYEYLQTEEALNVFESYGFSRGE</sequence>
<dbReference type="SUPFAM" id="SSF53850">
    <property type="entry name" value="Periplasmic binding protein-like II"/>
    <property type="match status" value="1"/>
</dbReference>
<gene>
    <name evidence="4" type="primary">modA</name>
    <name evidence="4" type="ORF">MKY91_04460</name>
</gene>
<keyword evidence="3" id="KW-0732">Signal</keyword>
<dbReference type="NCBIfam" id="TIGR01256">
    <property type="entry name" value="modA"/>
    <property type="match status" value="1"/>
</dbReference>
<comment type="similarity">
    <text evidence="1">Belongs to the bacterial solute-binding protein ModA family.</text>
</comment>
<evidence type="ECO:0000256" key="2">
    <source>
        <dbReference type="ARBA" id="ARBA00022723"/>
    </source>
</evidence>